<feature type="compositionally biased region" description="Basic and acidic residues" evidence="7">
    <location>
        <begin position="134"/>
        <end position="143"/>
    </location>
</feature>
<comment type="subunit">
    <text evidence="6">Heterotrimer.</text>
</comment>
<dbReference type="Gene3D" id="6.10.250.2430">
    <property type="match status" value="1"/>
</dbReference>
<feature type="compositionally biased region" description="Low complexity" evidence="7">
    <location>
        <begin position="26"/>
        <end position="38"/>
    </location>
</feature>
<comment type="function">
    <text evidence="6">Component of the sequence-specific heterotrimeric transcription factor (NF-Y) which specifically recognizes a 5'-CCAAT-3' box motif found in the promoters of its target genes.</text>
</comment>
<evidence type="ECO:0000256" key="6">
    <source>
        <dbReference type="RuleBase" id="RU367155"/>
    </source>
</evidence>
<keyword evidence="5 6" id="KW-0539">Nucleus</keyword>
<dbReference type="GO" id="GO:0003677">
    <property type="term" value="F:DNA binding"/>
    <property type="evidence" value="ECO:0007669"/>
    <property type="project" value="UniProtKB-KW"/>
</dbReference>
<proteinExistence type="inferred from homology"/>
<dbReference type="PRINTS" id="PR00616">
    <property type="entry name" value="CCAATSUBUNTB"/>
</dbReference>
<evidence type="ECO:0000256" key="3">
    <source>
        <dbReference type="ARBA" id="ARBA00023125"/>
    </source>
</evidence>
<keyword evidence="2 6" id="KW-0805">Transcription regulation</keyword>
<dbReference type="GO" id="GO:0005634">
    <property type="term" value="C:nucleus"/>
    <property type="evidence" value="ECO:0007669"/>
    <property type="project" value="UniProtKB-SubCell"/>
</dbReference>
<evidence type="ECO:0000256" key="5">
    <source>
        <dbReference type="ARBA" id="ARBA00023242"/>
    </source>
</evidence>
<name>A0A9P6QBF4_9FUNG</name>
<reference evidence="8" key="1">
    <citation type="journal article" date="2020" name="Fungal Divers.">
        <title>Resolving the Mortierellaceae phylogeny through synthesis of multi-gene phylogenetics and phylogenomics.</title>
        <authorList>
            <person name="Vandepol N."/>
            <person name="Liber J."/>
            <person name="Desiro A."/>
            <person name="Na H."/>
            <person name="Kennedy M."/>
            <person name="Barry K."/>
            <person name="Grigoriev I.V."/>
            <person name="Miller A.N."/>
            <person name="O'Donnell K."/>
            <person name="Stajich J.E."/>
            <person name="Bonito G."/>
        </authorList>
    </citation>
    <scope>NUCLEOTIDE SEQUENCE</scope>
    <source>
        <strain evidence="8">BC1065</strain>
    </source>
</reference>
<dbReference type="PANTHER" id="PTHR12632">
    <property type="entry name" value="TRANSCRIPTION FACTOR NF-Y ALPHA-RELATED"/>
    <property type="match status" value="1"/>
</dbReference>
<accession>A0A9P6QBF4</accession>
<feature type="region of interest" description="Disordered" evidence="7">
    <location>
        <begin position="133"/>
        <end position="180"/>
    </location>
</feature>
<dbReference type="InterPro" id="IPR001289">
    <property type="entry name" value="NFYA"/>
</dbReference>
<sequence>MTQSNSSTPSVSSHEATPPPTHGHPTSASSTISSASSSMQPADTEGMHRYDHLAGVSAAGAYTGPVGGVLVVDPYHRILKRRAARAALEAENRSMNRGRKYLHESRHKHAMRRPRGPGGRFLTAVEIAAMNAAAEREKSKTEEANQSLQMEGQQDPQDQQHQQLQHHQQHKLQQQQEQYQQYQQQQHQQVQQQQPLVAGEYGQRGRMPSYQNQRYQQQQQQDGDLLTQTSHDLHHHQQQQQQNRFPQQHIHQQQVL</sequence>
<feature type="compositionally biased region" description="Basic residues" evidence="7">
    <location>
        <begin position="97"/>
        <end position="115"/>
    </location>
</feature>
<comment type="subcellular location">
    <subcellularLocation>
        <location evidence="1 6">Nucleus</location>
    </subcellularLocation>
</comment>
<dbReference type="EMBL" id="JAAAJB010000147">
    <property type="protein sequence ID" value="KAG0264117.1"/>
    <property type="molecule type" value="Genomic_DNA"/>
</dbReference>
<feature type="compositionally biased region" description="Low complexity" evidence="7">
    <location>
        <begin position="238"/>
        <end position="256"/>
    </location>
</feature>
<dbReference type="AlphaFoldDB" id="A0A9P6QBF4"/>
<feature type="region of interest" description="Disordered" evidence="7">
    <location>
        <begin position="97"/>
        <end position="119"/>
    </location>
</feature>
<keyword evidence="4 6" id="KW-0804">Transcription</keyword>
<evidence type="ECO:0000313" key="9">
    <source>
        <dbReference type="Proteomes" id="UP000807716"/>
    </source>
</evidence>
<feature type="region of interest" description="Disordered" evidence="7">
    <location>
        <begin position="203"/>
        <end position="256"/>
    </location>
</feature>
<evidence type="ECO:0000256" key="1">
    <source>
        <dbReference type="ARBA" id="ARBA00004123"/>
    </source>
</evidence>
<evidence type="ECO:0000256" key="2">
    <source>
        <dbReference type="ARBA" id="ARBA00023015"/>
    </source>
</evidence>
<dbReference type="Pfam" id="PF02045">
    <property type="entry name" value="CBFB_NFYA"/>
    <property type="match status" value="1"/>
</dbReference>
<organism evidence="8 9">
    <name type="scientific">Actinomortierella ambigua</name>
    <dbReference type="NCBI Taxonomy" id="1343610"/>
    <lineage>
        <taxon>Eukaryota</taxon>
        <taxon>Fungi</taxon>
        <taxon>Fungi incertae sedis</taxon>
        <taxon>Mucoromycota</taxon>
        <taxon>Mortierellomycotina</taxon>
        <taxon>Mortierellomycetes</taxon>
        <taxon>Mortierellales</taxon>
        <taxon>Mortierellaceae</taxon>
        <taxon>Actinomortierella</taxon>
    </lineage>
</organism>
<comment type="similarity">
    <text evidence="6">Belongs to the NFYA/HAP2 subunit family.</text>
</comment>
<evidence type="ECO:0000256" key="7">
    <source>
        <dbReference type="SAM" id="MobiDB-lite"/>
    </source>
</evidence>
<dbReference type="SMART" id="SM00521">
    <property type="entry name" value="CBF"/>
    <property type="match status" value="1"/>
</dbReference>
<dbReference type="Proteomes" id="UP000807716">
    <property type="component" value="Unassembled WGS sequence"/>
</dbReference>
<keyword evidence="3 6" id="KW-0238">DNA-binding</keyword>
<feature type="region of interest" description="Disordered" evidence="7">
    <location>
        <begin position="1"/>
        <end position="44"/>
    </location>
</feature>
<comment type="caution">
    <text evidence="8">The sequence shown here is derived from an EMBL/GenBank/DDBJ whole genome shotgun (WGS) entry which is preliminary data.</text>
</comment>
<feature type="compositionally biased region" description="Low complexity" evidence="7">
    <location>
        <begin position="153"/>
        <end position="180"/>
    </location>
</feature>
<protein>
    <recommendedName>
        <fullName evidence="6">Transcriptional activator HAP2</fullName>
    </recommendedName>
</protein>
<evidence type="ECO:0000256" key="4">
    <source>
        <dbReference type="ARBA" id="ARBA00023163"/>
    </source>
</evidence>
<dbReference type="OrthoDB" id="1097733at2759"/>
<dbReference type="PROSITE" id="PS51152">
    <property type="entry name" value="NFYA_HAP2_2"/>
    <property type="match status" value="1"/>
</dbReference>
<dbReference type="GO" id="GO:0003700">
    <property type="term" value="F:DNA-binding transcription factor activity"/>
    <property type="evidence" value="ECO:0007669"/>
    <property type="project" value="UniProtKB-UniRule"/>
</dbReference>
<keyword evidence="9" id="KW-1185">Reference proteome</keyword>
<evidence type="ECO:0000313" key="8">
    <source>
        <dbReference type="EMBL" id="KAG0264117.1"/>
    </source>
</evidence>
<feature type="compositionally biased region" description="Low complexity" evidence="7">
    <location>
        <begin position="210"/>
        <end position="221"/>
    </location>
</feature>
<gene>
    <name evidence="8" type="primary">HAP2_1</name>
    <name evidence="8" type="ORF">DFQ27_001411</name>
</gene>
<feature type="compositionally biased region" description="Low complexity" evidence="7">
    <location>
        <begin position="1"/>
        <end position="13"/>
    </location>
</feature>